<comment type="caution">
    <text evidence="2">The sequence shown here is derived from an EMBL/GenBank/DDBJ whole genome shotgun (WGS) entry which is preliminary data.</text>
</comment>
<name>A0A9Q3Q655_9BASI</name>
<accession>A0A9Q3Q655</accession>
<protein>
    <submittedName>
        <fullName evidence="2">Uncharacterized protein</fullName>
    </submittedName>
</protein>
<dbReference type="Proteomes" id="UP000765509">
    <property type="component" value="Unassembled WGS sequence"/>
</dbReference>
<evidence type="ECO:0000313" key="3">
    <source>
        <dbReference type="Proteomes" id="UP000765509"/>
    </source>
</evidence>
<organism evidence="2 3">
    <name type="scientific">Austropuccinia psidii MF-1</name>
    <dbReference type="NCBI Taxonomy" id="1389203"/>
    <lineage>
        <taxon>Eukaryota</taxon>
        <taxon>Fungi</taxon>
        <taxon>Dikarya</taxon>
        <taxon>Basidiomycota</taxon>
        <taxon>Pucciniomycotina</taxon>
        <taxon>Pucciniomycetes</taxon>
        <taxon>Pucciniales</taxon>
        <taxon>Sphaerophragmiaceae</taxon>
        <taxon>Austropuccinia</taxon>
    </lineage>
</organism>
<proteinExistence type="predicted"/>
<dbReference type="EMBL" id="AVOT02125567">
    <property type="protein sequence ID" value="MBW0586986.1"/>
    <property type="molecule type" value="Genomic_DNA"/>
</dbReference>
<gene>
    <name evidence="2" type="ORF">O181_126701</name>
</gene>
<keyword evidence="3" id="KW-1185">Reference proteome</keyword>
<feature type="region of interest" description="Disordered" evidence="1">
    <location>
        <begin position="1"/>
        <end position="22"/>
    </location>
</feature>
<dbReference type="AlphaFoldDB" id="A0A9Q3Q655"/>
<reference evidence="2" key="1">
    <citation type="submission" date="2021-03" db="EMBL/GenBank/DDBJ databases">
        <title>Draft genome sequence of rust myrtle Austropuccinia psidii MF-1, a brazilian biotype.</title>
        <authorList>
            <person name="Quecine M.C."/>
            <person name="Pachon D.M.R."/>
            <person name="Bonatelli M.L."/>
            <person name="Correr F.H."/>
            <person name="Franceschini L.M."/>
            <person name="Leite T.F."/>
            <person name="Margarido G.R.A."/>
            <person name="Almeida C.A."/>
            <person name="Ferrarezi J.A."/>
            <person name="Labate C.A."/>
        </authorList>
    </citation>
    <scope>NUCLEOTIDE SEQUENCE</scope>
    <source>
        <strain evidence="2">MF-1</strain>
    </source>
</reference>
<feature type="compositionally biased region" description="Basic and acidic residues" evidence="1">
    <location>
        <begin position="1"/>
        <end position="18"/>
    </location>
</feature>
<sequence length="135" mass="16138">MRKLDHLISKTENDEGKRSQGRYQIHVKNPPQNIFPTAPKGLPLDFYDVKWYNSKLPAQHQDIADWKKVVFFQNPKCLLEFTSPDKKIGDQSFNYKNWEVWQRTIAWNFSHLMSQTMKMMRPRKKEIMARALNLI</sequence>
<evidence type="ECO:0000313" key="2">
    <source>
        <dbReference type="EMBL" id="MBW0586986.1"/>
    </source>
</evidence>
<evidence type="ECO:0000256" key="1">
    <source>
        <dbReference type="SAM" id="MobiDB-lite"/>
    </source>
</evidence>